<reference evidence="7" key="1">
    <citation type="submission" date="2022-10" db="EMBL/GenBank/DDBJ databases">
        <title>Puccinia triticina Genome sequencing and assembly.</title>
        <authorList>
            <person name="Li C."/>
        </authorList>
    </citation>
    <scope>NUCLEOTIDE SEQUENCE</scope>
    <source>
        <strain evidence="7">Pt15</strain>
    </source>
</reference>
<feature type="compositionally biased region" description="Low complexity" evidence="5">
    <location>
        <begin position="547"/>
        <end position="573"/>
    </location>
</feature>
<evidence type="ECO:0000313" key="8">
    <source>
        <dbReference type="Proteomes" id="UP001164743"/>
    </source>
</evidence>
<dbReference type="Proteomes" id="UP001164743">
    <property type="component" value="Chromosome 10A"/>
</dbReference>
<sequence length="661" mass="71632">MFASTAQRARKNRGTADEPAAPLESQSPARRGRSSSEDSEPDELDDGFEDPFAAPTRSAINRQQEHQEEREATPQSPLTDFLTAIAVPLLPLGALDLFRELSNPDQQAALMTTMAAIAARGHDGPNPNATPNQRVGNGPEANGPVDLAEEIRQFQYSLAAKKLIRRTARENFVHPLIEAYARDNRVNSLFQLVLRQLRRQTPAVLEVHFPPGFINEDHDAVQHANTAIRTQLKQVRNKFRNHLMTGFSPTGDPTLPNIPNLQNLSRIMWRHLNPALAGTPDGEIDRLVSDPQIRVRYAFLRLGTLQNYYDPKSCNISQWLQIDRKLISNCTLAVDYTNARIISPTKKRSNSLTNLLARFNQQSELHRPLDVHPKQANTRRPLSIMSFLSLRASVSILAVAILPLGQVSAWFMGVGHLPSCAFICLDRSVSLQSSCQDLKCICKQPNLLASSETCFRKECDLNSLSKALKLLATCQESFGVTPTRDPPVQSPSTPPTAPSPLPVTGYPGYPYTVPPPAANQLPSASYYPYPYPRVAAPVNTSNGAQLPPGATVPPAVSSSPGAGSQPQVSTPPTQVSPPPPQASTPTPQAPTPIGGVINGTTNSTAANPPTSASAYPLFPPRSNSSASPAAGDAAFASARSLFQNQNSGIFLLILFSSLLYV</sequence>
<dbReference type="GeneID" id="77801670"/>
<evidence type="ECO:0000313" key="7">
    <source>
        <dbReference type="EMBL" id="WAQ89161.1"/>
    </source>
</evidence>
<keyword evidence="2" id="KW-0964">Secreted</keyword>
<name>A0ABY7CV96_9BASI</name>
<feature type="region of interest" description="Disordered" evidence="5">
    <location>
        <begin position="120"/>
        <end position="142"/>
    </location>
</feature>
<dbReference type="Pfam" id="PF05730">
    <property type="entry name" value="CFEM"/>
    <property type="match status" value="1"/>
</dbReference>
<evidence type="ECO:0000259" key="6">
    <source>
        <dbReference type="Pfam" id="PF05730"/>
    </source>
</evidence>
<evidence type="ECO:0000256" key="1">
    <source>
        <dbReference type="ARBA" id="ARBA00004613"/>
    </source>
</evidence>
<proteinExistence type="predicted"/>
<evidence type="ECO:0000256" key="3">
    <source>
        <dbReference type="ARBA" id="ARBA00022729"/>
    </source>
</evidence>
<gene>
    <name evidence="7" type="ORF">PtA15_10A585</name>
</gene>
<evidence type="ECO:0000256" key="4">
    <source>
        <dbReference type="ARBA" id="ARBA00023157"/>
    </source>
</evidence>
<feature type="compositionally biased region" description="Pro residues" evidence="5">
    <location>
        <begin position="574"/>
        <end position="590"/>
    </location>
</feature>
<feature type="compositionally biased region" description="Pro residues" evidence="5">
    <location>
        <begin position="484"/>
        <end position="501"/>
    </location>
</feature>
<dbReference type="InterPro" id="IPR008427">
    <property type="entry name" value="Extracellular_membr_CFEM_dom"/>
</dbReference>
<feature type="region of interest" description="Disordered" evidence="5">
    <location>
        <begin position="481"/>
        <end position="503"/>
    </location>
</feature>
<feature type="compositionally biased region" description="Acidic residues" evidence="5">
    <location>
        <begin position="37"/>
        <end position="49"/>
    </location>
</feature>
<keyword evidence="8" id="KW-1185">Reference proteome</keyword>
<keyword evidence="3" id="KW-0732">Signal</keyword>
<evidence type="ECO:0000256" key="5">
    <source>
        <dbReference type="SAM" id="MobiDB-lite"/>
    </source>
</evidence>
<feature type="region of interest" description="Disordered" evidence="5">
    <location>
        <begin position="540"/>
        <end position="629"/>
    </location>
</feature>
<protein>
    <recommendedName>
        <fullName evidence="6">CFEM domain-containing protein</fullName>
    </recommendedName>
</protein>
<dbReference type="EMBL" id="CP110430">
    <property type="protein sequence ID" value="WAQ89161.1"/>
    <property type="molecule type" value="Genomic_DNA"/>
</dbReference>
<organism evidence="7 8">
    <name type="scientific">Puccinia triticina</name>
    <dbReference type="NCBI Taxonomy" id="208348"/>
    <lineage>
        <taxon>Eukaryota</taxon>
        <taxon>Fungi</taxon>
        <taxon>Dikarya</taxon>
        <taxon>Basidiomycota</taxon>
        <taxon>Pucciniomycotina</taxon>
        <taxon>Pucciniomycetes</taxon>
        <taxon>Pucciniales</taxon>
        <taxon>Pucciniaceae</taxon>
        <taxon>Puccinia</taxon>
    </lineage>
</organism>
<comment type="subcellular location">
    <subcellularLocation>
        <location evidence="1">Secreted</location>
    </subcellularLocation>
</comment>
<dbReference type="RefSeq" id="XP_053024716.1">
    <property type="nucleotide sequence ID" value="XM_053160775.1"/>
</dbReference>
<feature type="domain" description="CFEM" evidence="6">
    <location>
        <begin position="415"/>
        <end position="471"/>
    </location>
</feature>
<keyword evidence="4" id="KW-1015">Disulfide bond</keyword>
<evidence type="ECO:0000256" key="2">
    <source>
        <dbReference type="ARBA" id="ARBA00022525"/>
    </source>
</evidence>
<feature type="region of interest" description="Disordered" evidence="5">
    <location>
        <begin position="1"/>
        <end position="56"/>
    </location>
</feature>
<feature type="compositionally biased region" description="Low complexity" evidence="5">
    <location>
        <begin position="600"/>
        <end position="629"/>
    </location>
</feature>
<accession>A0ABY7CV96</accession>